<dbReference type="Pfam" id="PF16859">
    <property type="entry name" value="TetR_C_11"/>
    <property type="match status" value="1"/>
</dbReference>
<keyword evidence="1" id="KW-0805">Transcription regulation</keyword>
<accession>A0ABZ2KKQ7</accession>
<feature type="domain" description="HTH tetR-type" evidence="5">
    <location>
        <begin position="13"/>
        <end position="73"/>
    </location>
</feature>
<dbReference type="RefSeq" id="WP_394849861.1">
    <property type="nucleotide sequence ID" value="NZ_CP089982.1"/>
</dbReference>
<gene>
    <name evidence="6" type="ORF">LZC95_20690</name>
</gene>
<dbReference type="Proteomes" id="UP001379533">
    <property type="component" value="Chromosome"/>
</dbReference>
<evidence type="ECO:0000256" key="3">
    <source>
        <dbReference type="ARBA" id="ARBA00023163"/>
    </source>
</evidence>
<dbReference type="InterPro" id="IPR036271">
    <property type="entry name" value="Tet_transcr_reg_TetR-rel_C_sf"/>
</dbReference>
<dbReference type="Gene3D" id="1.10.357.10">
    <property type="entry name" value="Tetracycline Repressor, domain 2"/>
    <property type="match status" value="1"/>
</dbReference>
<sequence>MTKKAKAAALRGAPVVEAIFQATLEEVVRVGYAGLGIEEVATRAGVNKTTVYRRWPTKDALVAAALASLPAQFGPLPNAGSFRADVIEWLSGMARFVDTVGGKAMLRVALLDDRERTPVFPSVRAAWMAYEETRGIDAIVNRAIARGDIPRTFDWVTFREAVRGTLMFRSLAKREAPARDDIVRLVDALLTGLLPPEKRAGSARPRRRTANR</sequence>
<dbReference type="SUPFAM" id="SSF46689">
    <property type="entry name" value="Homeodomain-like"/>
    <property type="match status" value="1"/>
</dbReference>
<evidence type="ECO:0000259" key="5">
    <source>
        <dbReference type="PROSITE" id="PS50977"/>
    </source>
</evidence>
<dbReference type="PANTHER" id="PTHR30055">
    <property type="entry name" value="HTH-TYPE TRANSCRIPTIONAL REGULATOR RUTR"/>
    <property type="match status" value="1"/>
</dbReference>
<protein>
    <submittedName>
        <fullName evidence="6">TetR/AcrR family transcriptional regulator</fullName>
    </submittedName>
</protein>
<dbReference type="Pfam" id="PF00440">
    <property type="entry name" value="TetR_N"/>
    <property type="match status" value="1"/>
</dbReference>
<evidence type="ECO:0000313" key="7">
    <source>
        <dbReference type="Proteomes" id="UP001379533"/>
    </source>
</evidence>
<evidence type="ECO:0000313" key="6">
    <source>
        <dbReference type="EMBL" id="WXA99228.1"/>
    </source>
</evidence>
<dbReference type="PROSITE" id="PS50977">
    <property type="entry name" value="HTH_TETR_2"/>
    <property type="match status" value="1"/>
</dbReference>
<dbReference type="EMBL" id="CP089982">
    <property type="protein sequence ID" value="WXA99228.1"/>
    <property type="molecule type" value="Genomic_DNA"/>
</dbReference>
<evidence type="ECO:0000256" key="1">
    <source>
        <dbReference type="ARBA" id="ARBA00023015"/>
    </source>
</evidence>
<dbReference type="PANTHER" id="PTHR30055:SF148">
    <property type="entry name" value="TETR-FAMILY TRANSCRIPTIONAL REGULATOR"/>
    <property type="match status" value="1"/>
</dbReference>
<reference evidence="6 7" key="1">
    <citation type="submission" date="2021-12" db="EMBL/GenBank/DDBJ databases">
        <title>Discovery of the Pendulisporaceae a myxobacterial family with distinct sporulation behavior and unique specialized metabolism.</title>
        <authorList>
            <person name="Garcia R."/>
            <person name="Popoff A."/>
            <person name="Bader C.D."/>
            <person name="Loehr J."/>
            <person name="Walesch S."/>
            <person name="Walt C."/>
            <person name="Boldt J."/>
            <person name="Bunk B."/>
            <person name="Haeckl F.J.F.P.J."/>
            <person name="Gunesch A.P."/>
            <person name="Birkelbach J."/>
            <person name="Nuebel U."/>
            <person name="Pietschmann T."/>
            <person name="Bach T."/>
            <person name="Mueller R."/>
        </authorList>
    </citation>
    <scope>NUCLEOTIDE SEQUENCE [LARGE SCALE GENOMIC DNA]</scope>
    <source>
        <strain evidence="6 7">MSr12523</strain>
    </source>
</reference>
<dbReference type="InterPro" id="IPR011075">
    <property type="entry name" value="TetR_C"/>
</dbReference>
<dbReference type="SUPFAM" id="SSF48498">
    <property type="entry name" value="Tetracyclin repressor-like, C-terminal domain"/>
    <property type="match status" value="1"/>
</dbReference>
<evidence type="ECO:0000256" key="2">
    <source>
        <dbReference type="ARBA" id="ARBA00023125"/>
    </source>
</evidence>
<keyword evidence="3" id="KW-0804">Transcription</keyword>
<organism evidence="6 7">
    <name type="scientific">Pendulispora brunnea</name>
    <dbReference type="NCBI Taxonomy" id="2905690"/>
    <lineage>
        <taxon>Bacteria</taxon>
        <taxon>Pseudomonadati</taxon>
        <taxon>Myxococcota</taxon>
        <taxon>Myxococcia</taxon>
        <taxon>Myxococcales</taxon>
        <taxon>Sorangiineae</taxon>
        <taxon>Pendulisporaceae</taxon>
        <taxon>Pendulispora</taxon>
    </lineage>
</organism>
<keyword evidence="7" id="KW-1185">Reference proteome</keyword>
<feature type="DNA-binding region" description="H-T-H motif" evidence="4">
    <location>
        <begin position="36"/>
        <end position="55"/>
    </location>
</feature>
<keyword evidence="2 4" id="KW-0238">DNA-binding</keyword>
<dbReference type="Gene3D" id="1.10.10.60">
    <property type="entry name" value="Homeodomain-like"/>
    <property type="match status" value="1"/>
</dbReference>
<dbReference type="InterPro" id="IPR001647">
    <property type="entry name" value="HTH_TetR"/>
</dbReference>
<evidence type="ECO:0000256" key="4">
    <source>
        <dbReference type="PROSITE-ProRule" id="PRU00335"/>
    </source>
</evidence>
<name>A0ABZ2KKQ7_9BACT</name>
<proteinExistence type="predicted"/>
<dbReference type="InterPro" id="IPR050109">
    <property type="entry name" value="HTH-type_TetR-like_transc_reg"/>
</dbReference>
<dbReference type="InterPro" id="IPR009057">
    <property type="entry name" value="Homeodomain-like_sf"/>
</dbReference>